<protein>
    <recommendedName>
        <fullName evidence="10">3-keto sterol reductase</fullName>
    </recommendedName>
</protein>
<dbReference type="AlphaFoldDB" id="A0A8H5HVW6"/>
<feature type="region of interest" description="Disordered" evidence="7">
    <location>
        <begin position="370"/>
        <end position="415"/>
    </location>
</feature>
<gene>
    <name evidence="8" type="ORF">D9757_005242</name>
</gene>
<keyword evidence="9" id="KW-1185">Reference proteome</keyword>
<evidence type="ECO:0000256" key="2">
    <source>
        <dbReference type="ARBA" id="ARBA00022857"/>
    </source>
</evidence>
<evidence type="ECO:0000256" key="4">
    <source>
        <dbReference type="ARBA" id="ARBA00023002"/>
    </source>
</evidence>
<feature type="compositionally biased region" description="Basic residues" evidence="7">
    <location>
        <begin position="292"/>
        <end position="301"/>
    </location>
</feature>
<dbReference type="GO" id="GO:0005811">
    <property type="term" value="C:lipid droplet"/>
    <property type="evidence" value="ECO:0007669"/>
    <property type="project" value="TreeGrafter"/>
</dbReference>
<evidence type="ECO:0000256" key="6">
    <source>
        <dbReference type="ARBA" id="ARBA00023593"/>
    </source>
</evidence>
<comment type="caution">
    <text evidence="8">The sequence shown here is derived from an EMBL/GenBank/DDBJ whole genome shotgun (WGS) entry which is preliminary data.</text>
</comment>
<dbReference type="InterPro" id="IPR051593">
    <property type="entry name" value="Ergosterol_Biosynth_ERG27"/>
</dbReference>
<keyword evidence="3" id="KW-0752">Steroid biosynthesis</keyword>
<dbReference type="PANTHER" id="PTHR43647:SF1">
    <property type="entry name" value="3-KETO-STEROID REDUCTASE ERG27"/>
    <property type="match status" value="1"/>
</dbReference>
<keyword evidence="5" id="KW-0443">Lipid metabolism</keyword>
<reference evidence="8 9" key="1">
    <citation type="journal article" date="2020" name="ISME J.">
        <title>Uncovering the hidden diversity of litter-decomposition mechanisms in mushroom-forming fungi.</title>
        <authorList>
            <person name="Floudas D."/>
            <person name="Bentzer J."/>
            <person name="Ahren D."/>
            <person name="Johansson T."/>
            <person name="Persson P."/>
            <person name="Tunlid A."/>
        </authorList>
    </citation>
    <scope>NUCLEOTIDE SEQUENCE [LARGE SCALE GENOMIC DNA]</scope>
    <source>
        <strain evidence="8 9">CBS 406.79</strain>
    </source>
</reference>
<evidence type="ECO:0000313" key="9">
    <source>
        <dbReference type="Proteomes" id="UP000518752"/>
    </source>
</evidence>
<proteinExistence type="inferred from homology"/>
<dbReference type="Proteomes" id="UP000518752">
    <property type="component" value="Unassembled WGS sequence"/>
</dbReference>
<name>A0A8H5HVW6_9AGAR</name>
<keyword evidence="4" id="KW-0560">Oxidoreductase</keyword>
<dbReference type="Gene3D" id="3.40.50.720">
    <property type="entry name" value="NAD(P)-binding Rossmann-like Domain"/>
    <property type="match status" value="1"/>
</dbReference>
<dbReference type="PANTHER" id="PTHR43647">
    <property type="entry name" value="DEHYDROGENASE"/>
    <property type="match status" value="1"/>
</dbReference>
<sequence length="472" mass="52925">MAWPIVVVTGANAGVGFGICQRLLCQLAERTPSDTFIIPKELELSVYHNHENEGESVREADQFPLPCEGLTIIMACRSVQRAEEAKEKLFKILDGRIENLRKGKARAVDDDEHAERFRRNVRIEIRKVDLAELNSIATFTKGLENEFPYISHLICNAGIAPFKAIDWPRCFYQLFTDIVGAVTNPKFYSQTWGEVSQDGLGYVWQCNVFGHYTLYRDLHPLLSSSKYPHDSRVIWTSSIESDKTYEDGDWQLLKTQEPYGSSKYQIELMSMELDRRALDDDNDNGDEAGDKSKRKRVRHFTAHPGVTQTNIDHNLMTIPVMHPLKRFLFYLARWFGSQVHNIDLDKGAVSVVWLSIISLSLLSIFSSSSSSSSSASSSNAAGSPKTTAAADTTKTDTDRLNGERGSDNPHPNVRRPAVKFAALTDRWGVSLVGITEIVGGEENSMEAKQLVDYHEKVYIESKSKPAAAGSRR</sequence>
<evidence type="ECO:0000256" key="7">
    <source>
        <dbReference type="SAM" id="MobiDB-lite"/>
    </source>
</evidence>
<keyword evidence="1" id="KW-0444">Lipid biosynthesis</keyword>
<dbReference type="OrthoDB" id="9989144at2759"/>
<comment type="similarity">
    <text evidence="6">Belongs to the short-chain dehydrogenases/reductases (SDR) family. ERG27 subfamily.</text>
</comment>
<evidence type="ECO:0008006" key="10">
    <source>
        <dbReference type="Google" id="ProtNLM"/>
    </source>
</evidence>
<feature type="region of interest" description="Disordered" evidence="7">
    <location>
        <begin position="277"/>
        <end position="303"/>
    </location>
</feature>
<evidence type="ECO:0000256" key="3">
    <source>
        <dbReference type="ARBA" id="ARBA00022955"/>
    </source>
</evidence>
<dbReference type="GO" id="GO:0005789">
    <property type="term" value="C:endoplasmic reticulum membrane"/>
    <property type="evidence" value="ECO:0007669"/>
    <property type="project" value="TreeGrafter"/>
</dbReference>
<dbReference type="EMBL" id="JAACJN010000015">
    <property type="protein sequence ID" value="KAF5390400.1"/>
    <property type="molecule type" value="Genomic_DNA"/>
</dbReference>
<feature type="compositionally biased region" description="Basic and acidic residues" evidence="7">
    <location>
        <begin position="393"/>
        <end position="407"/>
    </location>
</feature>
<evidence type="ECO:0000313" key="8">
    <source>
        <dbReference type="EMBL" id="KAF5390400.1"/>
    </source>
</evidence>
<dbReference type="InterPro" id="IPR036291">
    <property type="entry name" value="NAD(P)-bd_dom_sf"/>
</dbReference>
<keyword evidence="2" id="KW-0521">NADP</keyword>
<dbReference type="SUPFAM" id="SSF51735">
    <property type="entry name" value="NAD(P)-binding Rossmann-fold domains"/>
    <property type="match status" value="1"/>
</dbReference>
<evidence type="ECO:0000256" key="1">
    <source>
        <dbReference type="ARBA" id="ARBA00022516"/>
    </source>
</evidence>
<dbReference type="GO" id="GO:0006694">
    <property type="term" value="P:steroid biosynthetic process"/>
    <property type="evidence" value="ECO:0007669"/>
    <property type="project" value="UniProtKB-KW"/>
</dbReference>
<evidence type="ECO:0000256" key="5">
    <source>
        <dbReference type="ARBA" id="ARBA00023098"/>
    </source>
</evidence>
<dbReference type="GO" id="GO:0005741">
    <property type="term" value="C:mitochondrial outer membrane"/>
    <property type="evidence" value="ECO:0007669"/>
    <property type="project" value="TreeGrafter"/>
</dbReference>
<organism evidence="8 9">
    <name type="scientific">Collybiopsis confluens</name>
    <dbReference type="NCBI Taxonomy" id="2823264"/>
    <lineage>
        <taxon>Eukaryota</taxon>
        <taxon>Fungi</taxon>
        <taxon>Dikarya</taxon>
        <taxon>Basidiomycota</taxon>
        <taxon>Agaricomycotina</taxon>
        <taxon>Agaricomycetes</taxon>
        <taxon>Agaricomycetidae</taxon>
        <taxon>Agaricales</taxon>
        <taxon>Marasmiineae</taxon>
        <taxon>Omphalotaceae</taxon>
        <taxon>Collybiopsis</taxon>
    </lineage>
</organism>
<accession>A0A8H5HVW6</accession>
<dbReference type="GO" id="GO:0000253">
    <property type="term" value="F:3-beta-hydroxysteroid 3-dehydrogenase (NADP+) activity"/>
    <property type="evidence" value="ECO:0007669"/>
    <property type="project" value="TreeGrafter"/>
</dbReference>